<evidence type="ECO:0000256" key="1">
    <source>
        <dbReference type="SAM" id="MobiDB-lite"/>
    </source>
</evidence>
<evidence type="ECO:0000256" key="2">
    <source>
        <dbReference type="SAM" id="Phobius"/>
    </source>
</evidence>
<feature type="compositionally biased region" description="Basic and acidic residues" evidence="1">
    <location>
        <begin position="318"/>
        <end position="355"/>
    </location>
</feature>
<feature type="compositionally biased region" description="Gly residues" evidence="1">
    <location>
        <begin position="27"/>
        <end position="38"/>
    </location>
</feature>
<evidence type="ECO:0000313" key="4">
    <source>
        <dbReference type="Proteomes" id="UP001385951"/>
    </source>
</evidence>
<sequence length="369" mass="39202">MASNASSSSGMSETEDGVRLRETGEASGSGSGSSGLGIGIVVTESEDSQVPRQQAGPLPSKRGEIGYREDLQGHVQSDVGQSPSSSTSLPARHPADRDPSPTTPDSPPSSNATSSDTSSTHTSGKRSLISLSNLPKVGGVRLATILTLVAQVAILGGTIAGWAIAAKRLPSASNGPLGINTTSVFIHVTFTIALLLQIVFLERTIFRVRAERYVFKHPGGILPTTRNRGPVGLNLAPWNRPPLPTYAAALSQSGYGTGDVEDHVIAVPPPPAYGHTRGSTLLLSGFLRNSLRAQRVRERVRDEGETPRGSWLSSLSGRTDRPVSYRSHDSDWEERVDAHRALRLEETLARLEDGGSRTPEPTHTNSSRS</sequence>
<feature type="region of interest" description="Disordered" evidence="1">
    <location>
        <begin position="298"/>
        <end position="369"/>
    </location>
</feature>
<dbReference type="EMBL" id="JASBNA010000007">
    <property type="protein sequence ID" value="KAK7690216.1"/>
    <property type="molecule type" value="Genomic_DNA"/>
</dbReference>
<dbReference type="AlphaFoldDB" id="A0AAW0GA40"/>
<feature type="compositionally biased region" description="Polar residues" evidence="1">
    <location>
        <begin position="359"/>
        <end position="369"/>
    </location>
</feature>
<organism evidence="3 4">
    <name type="scientific">Cerrena zonata</name>
    <dbReference type="NCBI Taxonomy" id="2478898"/>
    <lineage>
        <taxon>Eukaryota</taxon>
        <taxon>Fungi</taxon>
        <taxon>Dikarya</taxon>
        <taxon>Basidiomycota</taxon>
        <taxon>Agaricomycotina</taxon>
        <taxon>Agaricomycetes</taxon>
        <taxon>Polyporales</taxon>
        <taxon>Cerrenaceae</taxon>
        <taxon>Cerrena</taxon>
    </lineage>
</organism>
<gene>
    <name evidence="3" type="ORF">QCA50_006868</name>
</gene>
<keyword evidence="2" id="KW-1133">Transmembrane helix</keyword>
<feature type="compositionally biased region" description="Basic and acidic residues" evidence="1">
    <location>
        <begin position="61"/>
        <end position="72"/>
    </location>
</feature>
<accession>A0AAW0GA40</accession>
<name>A0AAW0GA40_9APHY</name>
<feature type="compositionally biased region" description="Polar residues" evidence="1">
    <location>
        <begin position="74"/>
        <end position="89"/>
    </location>
</feature>
<feature type="compositionally biased region" description="Low complexity" evidence="1">
    <location>
        <begin position="108"/>
        <end position="122"/>
    </location>
</feature>
<evidence type="ECO:0000313" key="3">
    <source>
        <dbReference type="EMBL" id="KAK7690216.1"/>
    </source>
</evidence>
<keyword evidence="2" id="KW-0472">Membrane</keyword>
<keyword evidence="4" id="KW-1185">Reference proteome</keyword>
<dbReference type="Proteomes" id="UP001385951">
    <property type="component" value="Unassembled WGS sequence"/>
</dbReference>
<feature type="transmembrane region" description="Helical" evidence="2">
    <location>
        <begin position="142"/>
        <end position="164"/>
    </location>
</feature>
<feature type="transmembrane region" description="Helical" evidence="2">
    <location>
        <begin position="184"/>
        <end position="206"/>
    </location>
</feature>
<proteinExistence type="predicted"/>
<comment type="caution">
    <text evidence="3">The sequence shown here is derived from an EMBL/GenBank/DDBJ whole genome shotgun (WGS) entry which is preliminary data.</text>
</comment>
<keyword evidence="2" id="KW-0812">Transmembrane</keyword>
<feature type="compositionally biased region" description="Low complexity" evidence="1">
    <location>
        <begin position="1"/>
        <end position="12"/>
    </location>
</feature>
<protein>
    <submittedName>
        <fullName evidence="3">Uncharacterized protein</fullName>
    </submittedName>
</protein>
<feature type="region of interest" description="Disordered" evidence="1">
    <location>
        <begin position="1"/>
        <end position="125"/>
    </location>
</feature>
<reference evidence="3 4" key="1">
    <citation type="submission" date="2022-09" db="EMBL/GenBank/DDBJ databases">
        <authorList>
            <person name="Palmer J.M."/>
        </authorList>
    </citation>
    <scope>NUCLEOTIDE SEQUENCE [LARGE SCALE GENOMIC DNA]</scope>
    <source>
        <strain evidence="3 4">DSM 7382</strain>
    </source>
</reference>